<accession>A0A3A4KEC2</accession>
<proteinExistence type="predicted"/>
<feature type="region of interest" description="Disordered" evidence="1">
    <location>
        <begin position="85"/>
        <end position="111"/>
    </location>
</feature>
<reference evidence="3 4" key="1">
    <citation type="submission" date="2018-09" db="EMBL/GenBank/DDBJ databases">
        <title>YIM PH21274 draft genome.</title>
        <authorList>
            <person name="Miao C."/>
        </authorList>
    </citation>
    <scope>NUCLEOTIDE SEQUENCE [LARGE SCALE GENOMIC DNA]</scope>
    <source>
        <strain evidence="3 4">YIM PH 21724</strain>
    </source>
</reference>
<evidence type="ECO:0000259" key="2">
    <source>
        <dbReference type="PROSITE" id="PS50943"/>
    </source>
</evidence>
<dbReference type="Proteomes" id="UP000266677">
    <property type="component" value="Unassembled WGS sequence"/>
</dbReference>
<protein>
    <submittedName>
        <fullName evidence="3">Helix-turn-helix domain-containing protein</fullName>
    </submittedName>
</protein>
<dbReference type="CDD" id="cd00093">
    <property type="entry name" value="HTH_XRE"/>
    <property type="match status" value="1"/>
</dbReference>
<feature type="domain" description="HTH cro/C1-type" evidence="2">
    <location>
        <begin position="20"/>
        <end position="74"/>
    </location>
</feature>
<dbReference type="AlphaFoldDB" id="A0A3A4KEC2"/>
<gene>
    <name evidence="3" type="ORF">D5S18_25010</name>
</gene>
<name>A0A3A4KEC2_9NOCA</name>
<dbReference type="SMART" id="SM00530">
    <property type="entry name" value="HTH_XRE"/>
    <property type="match status" value="1"/>
</dbReference>
<evidence type="ECO:0000313" key="4">
    <source>
        <dbReference type="Proteomes" id="UP000266677"/>
    </source>
</evidence>
<dbReference type="GO" id="GO:0003677">
    <property type="term" value="F:DNA binding"/>
    <property type="evidence" value="ECO:0007669"/>
    <property type="project" value="InterPro"/>
</dbReference>
<comment type="caution">
    <text evidence="3">The sequence shown here is derived from an EMBL/GenBank/DDBJ whole genome shotgun (WGS) entry which is preliminary data.</text>
</comment>
<dbReference type="EMBL" id="QZFU01000033">
    <property type="protein sequence ID" value="RJO71434.1"/>
    <property type="molecule type" value="Genomic_DNA"/>
</dbReference>
<organism evidence="3 4">
    <name type="scientific">Nocardia panacis</name>
    <dbReference type="NCBI Taxonomy" id="2340916"/>
    <lineage>
        <taxon>Bacteria</taxon>
        <taxon>Bacillati</taxon>
        <taxon>Actinomycetota</taxon>
        <taxon>Actinomycetes</taxon>
        <taxon>Mycobacteriales</taxon>
        <taxon>Nocardiaceae</taxon>
        <taxon>Nocardia</taxon>
    </lineage>
</organism>
<dbReference type="SUPFAM" id="SSF47413">
    <property type="entry name" value="lambda repressor-like DNA-binding domains"/>
    <property type="match status" value="1"/>
</dbReference>
<dbReference type="RefSeq" id="WP_120043546.1">
    <property type="nucleotide sequence ID" value="NZ_QZFU01000033.1"/>
</dbReference>
<dbReference type="InterPro" id="IPR001387">
    <property type="entry name" value="Cro/C1-type_HTH"/>
</dbReference>
<dbReference type="InterPro" id="IPR013975">
    <property type="entry name" value="Tscrpt_reg_BetR_N"/>
</dbReference>
<sequence>MSKAAKGPAGPYALAVADEIRAELARRNLEQKTVVEVTGISSSYLSARLRGDKPFDLNDIETIAEALGMSPHTLLTRADLLTQSRGATAEDGYGPRVTGKGSVTGETSIEKIDQLKARRSATRRAI</sequence>
<evidence type="ECO:0000313" key="3">
    <source>
        <dbReference type="EMBL" id="RJO71434.1"/>
    </source>
</evidence>
<keyword evidence="4" id="KW-1185">Reference proteome</keyword>
<dbReference type="Pfam" id="PF08667">
    <property type="entry name" value="BetR"/>
    <property type="match status" value="1"/>
</dbReference>
<dbReference type="PROSITE" id="PS50943">
    <property type="entry name" value="HTH_CROC1"/>
    <property type="match status" value="1"/>
</dbReference>
<evidence type="ECO:0000256" key="1">
    <source>
        <dbReference type="SAM" id="MobiDB-lite"/>
    </source>
</evidence>
<dbReference type="OrthoDB" id="4775426at2"/>
<dbReference type="Gene3D" id="1.10.260.40">
    <property type="entry name" value="lambda repressor-like DNA-binding domains"/>
    <property type="match status" value="1"/>
</dbReference>
<dbReference type="InterPro" id="IPR010982">
    <property type="entry name" value="Lambda_DNA-bd_dom_sf"/>
</dbReference>